<dbReference type="Pfam" id="PF13700">
    <property type="entry name" value="DUF4158"/>
    <property type="match status" value="1"/>
</dbReference>
<proteinExistence type="predicted"/>
<protein>
    <submittedName>
        <fullName evidence="2">Transposase and inactivated derivatives, TnpA family</fullName>
    </submittedName>
</protein>
<evidence type="ECO:0000313" key="3">
    <source>
        <dbReference type="Proteomes" id="UP000192468"/>
    </source>
</evidence>
<organism evidence="2 3">
    <name type="scientific">Clostridium acidisoli DSM 12555</name>
    <dbReference type="NCBI Taxonomy" id="1121291"/>
    <lineage>
        <taxon>Bacteria</taxon>
        <taxon>Bacillati</taxon>
        <taxon>Bacillota</taxon>
        <taxon>Clostridia</taxon>
        <taxon>Eubacteriales</taxon>
        <taxon>Clostridiaceae</taxon>
        <taxon>Clostridium</taxon>
    </lineage>
</organism>
<sequence length="450" mass="52257">MAAPEILLTEDQRLEFTQISQNISEYEIAKYYTFSPYDIGIINKHRRDYNRIGFAVQLALLRNPGWSFISINNISESVLNYISEQIQVSSKELALYAQRENTRLEHLQEIREIYGFTNYTDQHTKSLTQTLLPYAIENDNVINLMKLAINEIKTQKIILPGITTIEKVVSEVIAKADEEFIEIVNNSITSDQKFKLDMLINAQTEDTNTKLGWLKEDQGHSSPKAFAEVIERLELIRSLKLELNIAGLYPNRIRQLSRLGSKYEPFSLRRFEEKKRYAILALYLYELSQNLIDKAIEIHDRQINVLLSKGRKKQEELQKQNGKSLNEKIVHYIDIVAALIKARDEKLDPFKTLESVMTWSKFVESVEEAKNLARPVSYDYLDLLDSRYNQLPRYTPVLVKYLKFNSTNNASKPLIDAINILNDMNENGNRKVSEDAPTDFIANRWNKCLY</sequence>
<dbReference type="STRING" id="1121291.SAMN02745134_02725"/>
<gene>
    <name evidence="2" type="ORF">SAMN02745134_02725</name>
</gene>
<evidence type="ECO:0000259" key="1">
    <source>
        <dbReference type="Pfam" id="PF13700"/>
    </source>
</evidence>
<feature type="domain" description="DUF4158" evidence="1">
    <location>
        <begin position="7"/>
        <end position="172"/>
    </location>
</feature>
<dbReference type="EMBL" id="FWXH01000012">
    <property type="protein sequence ID" value="SMC26196.1"/>
    <property type="molecule type" value="Genomic_DNA"/>
</dbReference>
<dbReference type="AlphaFoldDB" id="A0A1W1XQL6"/>
<reference evidence="2 3" key="1">
    <citation type="submission" date="2017-04" db="EMBL/GenBank/DDBJ databases">
        <authorList>
            <person name="Afonso C.L."/>
            <person name="Miller P.J."/>
            <person name="Scott M.A."/>
            <person name="Spackman E."/>
            <person name="Goraichik I."/>
            <person name="Dimitrov K.M."/>
            <person name="Suarez D.L."/>
            <person name="Swayne D.E."/>
        </authorList>
    </citation>
    <scope>NUCLEOTIDE SEQUENCE [LARGE SCALE GENOMIC DNA]</scope>
    <source>
        <strain evidence="2 3">DSM 12555</strain>
    </source>
</reference>
<keyword evidence="3" id="KW-1185">Reference proteome</keyword>
<dbReference type="Proteomes" id="UP000192468">
    <property type="component" value="Unassembled WGS sequence"/>
</dbReference>
<evidence type="ECO:0000313" key="2">
    <source>
        <dbReference type="EMBL" id="SMC26196.1"/>
    </source>
</evidence>
<dbReference type="InterPro" id="IPR025296">
    <property type="entry name" value="DUF4158"/>
</dbReference>
<name>A0A1W1XQL6_9CLOT</name>
<accession>A0A1W1XQL6</accession>